<dbReference type="AlphaFoldDB" id="A0A2A2WMY5"/>
<keyword evidence="1" id="KW-0812">Transmembrane</keyword>
<evidence type="ECO:0000313" key="3">
    <source>
        <dbReference type="Proteomes" id="UP000218810"/>
    </source>
</evidence>
<keyword evidence="1" id="KW-0472">Membrane</keyword>
<dbReference type="EMBL" id="NTGA01000022">
    <property type="protein sequence ID" value="PAY22550.1"/>
    <property type="molecule type" value="Genomic_DNA"/>
</dbReference>
<dbReference type="RefSeq" id="WP_095718744.1">
    <property type="nucleotide sequence ID" value="NZ_NTGA01000022.1"/>
</dbReference>
<feature type="transmembrane region" description="Helical" evidence="1">
    <location>
        <begin position="154"/>
        <end position="174"/>
    </location>
</feature>
<feature type="transmembrane region" description="Helical" evidence="1">
    <location>
        <begin position="126"/>
        <end position="148"/>
    </location>
</feature>
<proteinExistence type="predicted"/>
<organism evidence="2 3">
    <name type="scientific">Dietzia natronolimnaea</name>
    <dbReference type="NCBI Taxonomy" id="161920"/>
    <lineage>
        <taxon>Bacteria</taxon>
        <taxon>Bacillati</taxon>
        <taxon>Actinomycetota</taxon>
        <taxon>Actinomycetes</taxon>
        <taxon>Mycobacteriales</taxon>
        <taxon>Dietziaceae</taxon>
        <taxon>Dietzia</taxon>
    </lineage>
</organism>
<gene>
    <name evidence="2" type="ORF">CEY15_12625</name>
</gene>
<reference evidence="3" key="1">
    <citation type="submission" date="2017-09" db="EMBL/GenBank/DDBJ databases">
        <authorList>
            <person name="Zhang Y."/>
            <person name="Huang X."/>
            <person name="Liu J."/>
            <person name="Lu L."/>
            <person name="Peng K."/>
        </authorList>
    </citation>
    <scope>NUCLEOTIDE SEQUENCE [LARGE SCALE GENOMIC DNA]</scope>
    <source>
        <strain evidence="3">S-XJ-1</strain>
    </source>
</reference>
<dbReference type="OrthoDB" id="4466064at2"/>
<keyword evidence="3" id="KW-1185">Reference proteome</keyword>
<feature type="transmembrane region" description="Helical" evidence="1">
    <location>
        <begin position="60"/>
        <end position="81"/>
    </location>
</feature>
<evidence type="ECO:0000313" key="2">
    <source>
        <dbReference type="EMBL" id="PAY22550.1"/>
    </source>
</evidence>
<feature type="transmembrane region" description="Helical" evidence="1">
    <location>
        <begin position="28"/>
        <end position="48"/>
    </location>
</feature>
<keyword evidence="1" id="KW-1133">Transmembrane helix</keyword>
<name>A0A2A2WMY5_9ACTN</name>
<dbReference type="Proteomes" id="UP000218810">
    <property type="component" value="Unassembled WGS sequence"/>
</dbReference>
<feature type="transmembrane region" description="Helical" evidence="1">
    <location>
        <begin position="87"/>
        <end position="105"/>
    </location>
</feature>
<evidence type="ECO:0000256" key="1">
    <source>
        <dbReference type="SAM" id="Phobius"/>
    </source>
</evidence>
<accession>A0A2A2WMY5</accession>
<comment type="caution">
    <text evidence="2">The sequence shown here is derived from an EMBL/GenBank/DDBJ whole genome shotgun (WGS) entry which is preliminary data.</text>
</comment>
<protein>
    <submittedName>
        <fullName evidence="2">Uncharacterized protein</fullName>
    </submittedName>
</protein>
<sequence>MLPVVIVNALLQALLVVDDPTPEGAWGFALRVGASGLAMILALWLILGASAAAVDADARFSVPPMTVLIGATAAVVLGGLAGVVSPILPVVVAVAAVPLLASLASRPSPGVLRTVTCTPGRALLGFFWVALLFIVNWVIALLLGFFIGGPVSAALSWVVFGFSASILATHWAVLHRRAAQQVGHEGFRATRTAGSPRTRARSA</sequence>